<feature type="transmembrane region" description="Helical" evidence="2">
    <location>
        <begin position="131"/>
        <end position="148"/>
    </location>
</feature>
<keyword evidence="2" id="KW-1133">Transmembrane helix</keyword>
<evidence type="ECO:0000256" key="1">
    <source>
        <dbReference type="SAM" id="MobiDB-lite"/>
    </source>
</evidence>
<evidence type="ECO:0000313" key="5">
    <source>
        <dbReference type="Proteomes" id="UP001550739"/>
    </source>
</evidence>
<feature type="transmembrane region" description="Helical" evidence="2">
    <location>
        <begin position="35"/>
        <end position="62"/>
    </location>
</feature>
<keyword evidence="2" id="KW-0472">Membrane</keyword>
<dbReference type="EMBL" id="JBEZVE010000024">
    <property type="protein sequence ID" value="MEU3785978.1"/>
    <property type="molecule type" value="Genomic_DNA"/>
</dbReference>
<keyword evidence="2" id="KW-0812">Transmembrane</keyword>
<sequence length="158" mass="16622">MSANPPAGDPHGEIGTAWSTPRGGPRRPTPPGSRIGGGVVFAGVLMLCSGVLAVLQGIAAIAEDDIYARVGAYVYELSLTGWGWIHLVLGVVAAATGVALLKNARWARFPGILLAALSLVAQFLFLPYEPLWSITVMAIDVFVIWSLTSPREVQGGTR</sequence>
<organism evidence="4 5">
    <name type="scientific">Streptomyces sp. 900129855</name>
    <dbReference type="NCBI Taxonomy" id="3155129"/>
    <lineage>
        <taxon>Bacteria</taxon>
        <taxon>Bacillati</taxon>
        <taxon>Actinomycetota</taxon>
        <taxon>Actinomycetes</taxon>
        <taxon>Kitasatosporales</taxon>
        <taxon>Streptomycetaceae</taxon>
        <taxon>Streptomyces</taxon>
    </lineage>
</organism>
<feature type="region of interest" description="Disordered" evidence="1">
    <location>
        <begin position="1"/>
        <end position="30"/>
    </location>
</feature>
<keyword evidence="5" id="KW-1185">Reference proteome</keyword>
<comment type="caution">
    <text evidence="4">The sequence shown here is derived from an EMBL/GenBank/DDBJ whole genome shotgun (WGS) entry which is preliminary data.</text>
</comment>
<proteinExistence type="predicted"/>
<gene>
    <name evidence="4" type="ORF">AB0E89_36470</name>
</gene>
<feature type="transmembrane region" description="Helical" evidence="2">
    <location>
        <begin position="106"/>
        <end position="125"/>
    </location>
</feature>
<reference evidence="4 5" key="1">
    <citation type="submission" date="2024-06" db="EMBL/GenBank/DDBJ databases">
        <title>The Natural Products Discovery Center: Release of the First 8490 Sequenced Strains for Exploring Actinobacteria Biosynthetic Diversity.</title>
        <authorList>
            <person name="Kalkreuter E."/>
            <person name="Kautsar S.A."/>
            <person name="Yang D."/>
            <person name="Bader C.D."/>
            <person name="Teijaro C.N."/>
            <person name="Fluegel L."/>
            <person name="Davis C.M."/>
            <person name="Simpson J.R."/>
            <person name="Lauterbach L."/>
            <person name="Steele A.D."/>
            <person name="Gui C."/>
            <person name="Meng S."/>
            <person name="Li G."/>
            <person name="Viehrig K."/>
            <person name="Ye F."/>
            <person name="Su P."/>
            <person name="Kiefer A.F."/>
            <person name="Nichols A."/>
            <person name="Cepeda A.J."/>
            <person name="Yan W."/>
            <person name="Fan B."/>
            <person name="Jiang Y."/>
            <person name="Adhikari A."/>
            <person name="Zheng C.-J."/>
            <person name="Schuster L."/>
            <person name="Cowan T.M."/>
            <person name="Smanski M.J."/>
            <person name="Chevrette M.G."/>
            <person name="De Carvalho L.P.S."/>
            <person name="Shen B."/>
        </authorList>
    </citation>
    <scope>NUCLEOTIDE SEQUENCE [LARGE SCALE GENOMIC DNA]</scope>
    <source>
        <strain evidence="4 5">NPDC033843</strain>
    </source>
</reference>
<accession>A0ABV2ZTW2</accession>
<evidence type="ECO:0000256" key="2">
    <source>
        <dbReference type="SAM" id="Phobius"/>
    </source>
</evidence>
<dbReference type="InterPro" id="IPR055568">
    <property type="entry name" value="DUF7144"/>
</dbReference>
<evidence type="ECO:0000259" key="3">
    <source>
        <dbReference type="Pfam" id="PF23636"/>
    </source>
</evidence>
<feature type="transmembrane region" description="Helical" evidence="2">
    <location>
        <begin position="82"/>
        <end position="101"/>
    </location>
</feature>
<evidence type="ECO:0000313" key="4">
    <source>
        <dbReference type="EMBL" id="MEU3785978.1"/>
    </source>
</evidence>
<dbReference type="Proteomes" id="UP001550739">
    <property type="component" value="Unassembled WGS sequence"/>
</dbReference>
<dbReference type="Pfam" id="PF23636">
    <property type="entry name" value="DUF7144"/>
    <property type="match status" value="1"/>
</dbReference>
<feature type="domain" description="DUF7144" evidence="3">
    <location>
        <begin position="39"/>
        <end position="150"/>
    </location>
</feature>
<dbReference type="RefSeq" id="WP_334575824.1">
    <property type="nucleotide sequence ID" value="NZ_JBEZVE010000024.1"/>
</dbReference>
<protein>
    <recommendedName>
        <fullName evidence="3">DUF7144 domain-containing protein</fullName>
    </recommendedName>
</protein>
<name>A0ABV2ZTW2_9ACTN</name>